<dbReference type="EMBL" id="AP009240">
    <property type="protein sequence ID" value="BAG77491.1"/>
    <property type="molecule type" value="Genomic_DNA"/>
</dbReference>
<name>A0A979GF82_ECOSE</name>
<organism evidence="1 2">
    <name type="scientific">Escherichia coli (strain SE11)</name>
    <dbReference type="NCBI Taxonomy" id="409438"/>
    <lineage>
        <taxon>Bacteria</taxon>
        <taxon>Pseudomonadati</taxon>
        <taxon>Pseudomonadota</taxon>
        <taxon>Gammaproteobacteria</taxon>
        <taxon>Enterobacterales</taxon>
        <taxon>Enterobacteriaceae</taxon>
        <taxon>Escherichia</taxon>
    </lineage>
</organism>
<accession>A0A979GF82</accession>
<evidence type="ECO:0000313" key="2">
    <source>
        <dbReference type="Proteomes" id="UP000008199"/>
    </source>
</evidence>
<reference evidence="1 2" key="1">
    <citation type="journal article" date="2008" name="DNA Res.">
        <title>Complete genome sequence and comparative analysis of the wild-type commensal Escherichia coli strain SE11 isolated from a healthy adult.</title>
        <authorList>
            <person name="Oshima K."/>
            <person name="Toh H."/>
            <person name="Ogura Y."/>
            <person name="Sasamoto H."/>
            <person name="Morita H."/>
            <person name="Park S.-H."/>
            <person name="Ooka T."/>
            <person name="Iyoda S."/>
            <person name="Taylor T.D."/>
            <person name="Hayashi T."/>
            <person name="Itoh K."/>
            <person name="Hattori M."/>
        </authorList>
    </citation>
    <scope>NUCLEOTIDE SEQUENCE [LARGE SCALE GENOMIC DNA]</scope>
    <source>
        <strain evidence="1 2">SE11</strain>
    </source>
</reference>
<proteinExistence type="predicted"/>
<protein>
    <submittedName>
        <fullName evidence="1">Uncharacterized protein</fullName>
    </submittedName>
</protein>
<gene>
    <name evidence="1" type="ordered locus">ECSE_1967</name>
</gene>
<evidence type="ECO:0000313" key="1">
    <source>
        <dbReference type="EMBL" id="BAG77491.1"/>
    </source>
</evidence>
<dbReference type="AlphaFoldDB" id="A0A979GF82"/>
<dbReference type="KEGG" id="ecy:ECSE_1967"/>
<dbReference type="Proteomes" id="UP000008199">
    <property type="component" value="Chromosome"/>
</dbReference>
<sequence length="61" mass="7232">MEDVKTRKTNMMFVVGNYHRSLMAQFLRHRKKILRDARHKSCPPDVVLCFLSATNPLMQNR</sequence>